<gene>
    <name evidence="10" type="ORF">HMPREF0367_00133</name>
</gene>
<dbReference type="HOGENOM" id="CLU_069101_2_0_9"/>
<evidence type="ECO:0000256" key="6">
    <source>
        <dbReference type="ARBA" id="ARBA00022692"/>
    </source>
</evidence>
<evidence type="ECO:0000256" key="8">
    <source>
        <dbReference type="ARBA" id="ARBA00023136"/>
    </source>
</evidence>
<evidence type="ECO:0000256" key="3">
    <source>
        <dbReference type="ARBA" id="ARBA00022475"/>
    </source>
</evidence>
<feature type="transmembrane region" description="Helical" evidence="9">
    <location>
        <begin position="65"/>
        <end position="83"/>
    </location>
</feature>
<evidence type="ECO:0000313" key="11">
    <source>
        <dbReference type="Proteomes" id="UP000016658"/>
    </source>
</evidence>
<name>U2PU81_9FIRM</name>
<sequence>MVVQAILLGCIAFIGKCDLALGDCLIQKPIVLGPLVGLVLGDVESGITIGAFLELAFIGSQSIGAFIPPNVIVGGVLGTAFAITTGRGAEVAVTLAYPIALLASVIDNFIFTTVRPMLGRLADSYAEKGNAKAVGMVHMGAGFLTCTILAVLVATGFLLGSTAIENVVNSIPEVITNGLTVATGLLPALGFAMLAQMIMNKKVIAFFFLGFLLSAYLGVPVVGIAAFGVLAALIKVDFKESAPVAVENGGDDDDF</sequence>
<feature type="transmembrane region" description="Helical" evidence="9">
    <location>
        <begin position="135"/>
        <end position="159"/>
    </location>
</feature>
<dbReference type="PATRIC" id="fig|649755.3.peg.118"/>
<evidence type="ECO:0000256" key="1">
    <source>
        <dbReference type="ARBA" id="ARBA00004651"/>
    </source>
</evidence>
<organism evidence="10 11">
    <name type="scientific">Faecalitalea cylindroides ATCC 27803</name>
    <dbReference type="NCBI Taxonomy" id="649755"/>
    <lineage>
        <taxon>Bacteria</taxon>
        <taxon>Bacillati</taxon>
        <taxon>Bacillota</taxon>
        <taxon>Erysipelotrichia</taxon>
        <taxon>Erysipelotrichales</taxon>
        <taxon>Erysipelotrichaceae</taxon>
        <taxon>Faecalitalea</taxon>
    </lineage>
</organism>
<dbReference type="EMBL" id="AWVI01000007">
    <property type="protein sequence ID" value="ERK47329.1"/>
    <property type="molecule type" value="Genomic_DNA"/>
</dbReference>
<evidence type="ECO:0000313" key="10">
    <source>
        <dbReference type="EMBL" id="ERK47329.1"/>
    </source>
</evidence>
<dbReference type="InterPro" id="IPR050303">
    <property type="entry name" value="GatZ_KbaZ_carbometab"/>
</dbReference>
<evidence type="ECO:0000256" key="5">
    <source>
        <dbReference type="ARBA" id="ARBA00022683"/>
    </source>
</evidence>
<dbReference type="AlphaFoldDB" id="U2PU81"/>
<comment type="caution">
    <text evidence="10">The sequence shown here is derived from an EMBL/GenBank/DDBJ whole genome shotgun (WGS) entry which is preliminary data.</text>
</comment>
<keyword evidence="2" id="KW-0813">Transport</keyword>
<keyword evidence="7 9" id="KW-1133">Transmembrane helix</keyword>
<dbReference type="RefSeq" id="WP_035403029.1">
    <property type="nucleotide sequence ID" value="NZ_KI271032.1"/>
</dbReference>
<keyword evidence="3" id="KW-1003">Cell membrane</keyword>
<dbReference type="PANTHER" id="PTHR32502">
    <property type="entry name" value="N-ACETYLGALACTOSAMINE PERMEASE II COMPONENT-RELATED"/>
    <property type="match status" value="1"/>
</dbReference>
<dbReference type="OrthoDB" id="9815089at2"/>
<evidence type="ECO:0000256" key="4">
    <source>
        <dbReference type="ARBA" id="ARBA00022597"/>
    </source>
</evidence>
<dbReference type="PANTHER" id="PTHR32502:SF8">
    <property type="entry name" value="N-ACETYLGALACTOSAMINE PERMEASE IIC COMPONENT 1"/>
    <property type="match status" value="1"/>
</dbReference>
<feature type="transmembrane region" description="Helical" evidence="9">
    <location>
        <begin position="179"/>
        <end position="199"/>
    </location>
</feature>
<comment type="subcellular location">
    <subcellularLocation>
        <location evidence="1">Cell membrane</location>
        <topology evidence="1">Multi-pass membrane protein</topology>
    </subcellularLocation>
</comment>
<reference evidence="10 11" key="1">
    <citation type="submission" date="2013-06" db="EMBL/GenBank/DDBJ databases">
        <authorList>
            <person name="Weinstock G."/>
            <person name="Sodergren E."/>
            <person name="Lobos E.A."/>
            <person name="Fulton L."/>
            <person name="Fulton R."/>
            <person name="Courtney L."/>
            <person name="Fronick C."/>
            <person name="O'Laughlin M."/>
            <person name="Godfrey J."/>
            <person name="Wilson R.M."/>
            <person name="Miner T."/>
            <person name="Farmer C."/>
            <person name="Delehaunty K."/>
            <person name="Cordes M."/>
            <person name="Minx P."/>
            <person name="Tomlinson C."/>
            <person name="Chen J."/>
            <person name="Wollam A."/>
            <person name="Pepin K.H."/>
            <person name="Bhonagiri V."/>
            <person name="Zhang X."/>
            <person name="Warren W."/>
            <person name="Mitreva M."/>
            <person name="Mardis E.R."/>
            <person name="Wilson R.K."/>
        </authorList>
    </citation>
    <scope>NUCLEOTIDE SEQUENCE [LARGE SCALE GENOMIC DNA]</scope>
    <source>
        <strain evidence="10 11">ATCC 27803</strain>
    </source>
</reference>
<dbReference type="PROSITE" id="PS51106">
    <property type="entry name" value="PTS_EIIC_TYPE_4"/>
    <property type="match status" value="1"/>
</dbReference>
<dbReference type="GO" id="GO:0005886">
    <property type="term" value="C:plasma membrane"/>
    <property type="evidence" value="ECO:0007669"/>
    <property type="project" value="UniProtKB-SubCell"/>
</dbReference>
<protein>
    <submittedName>
        <fullName evidence="10">PTS system sorbose-specific iic component</fullName>
    </submittedName>
</protein>
<dbReference type="Pfam" id="PF03609">
    <property type="entry name" value="EII-Sor"/>
    <property type="match status" value="1"/>
</dbReference>
<feature type="transmembrane region" description="Helical" evidence="9">
    <location>
        <begin position="95"/>
        <end position="114"/>
    </location>
</feature>
<dbReference type="Proteomes" id="UP000016658">
    <property type="component" value="Unassembled WGS sequence"/>
</dbReference>
<keyword evidence="8 9" id="KW-0472">Membrane</keyword>
<evidence type="ECO:0000256" key="9">
    <source>
        <dbReference type="SAM" id="Phobius"/>
    </source>
</evidence>
<dbReference type="InterPro" id="IPR004700">
    <property type="entry name" value="PTS_IIC_man"/>
</dbReference>
<feature type="transmembrane region" description="Helical" evidence="9">
    <location>
        <begin position="206"/>
        <end position="234"/>
    </location>
</feature>
<dbReference type="GO" id="GO:0009401">
    <property type="term" value="P:phosphoenolpyruvate-dependent sugar phosphotransferase system"/>
    <property type="evidence" value="ECO:0007669"/>
    <property type="project" value="UniProtKB-KW"/>
</dbReference>
<keyword evidence="6 9" id="KW-0812">Transmembrane</keyword>
<proteinExistence type="predicted"/>
<keyword evidence="4" id="KW-0762">Sugar transport</keyword>
<keyword evidence="5" id="KW-0598">Phosphotransferase system</keyword>
<evidence type="ECO:0000256" key="7">
    <source>
        <dbReference type="ARBA" id="ARBA00022989"/>
    </source>
</evidence>
<accession>U2PU81</accession>
<evidence type="ECO:0000256" key="2">
    <source>
        <dbReference type="ARBA" id="ARBA00022448"/>
    </source>
</evidence>
<feature type="transmembrane region" description="Helical" evidence="9">
    <location>
        <begin position="32"/>
        <end position="53"/>
    </location>
</feature>